<feature type="chain" id="PRO_5011589997" evidence="1">
    <location>
        <begin position="20"/>
        <end position="107"/>
    </location>
</feature>
<name>A0A1I5DPJ1_9FLAO</name>
<evidence type="ECO:0000313" key="3">
    <source>
        <dbReference type="Proteomes" id="UP000198705"/>
    </source>
</evidence>
<feature type="non-terminal residue" evidence="2">
    <location>
        <position position="107"/>
    </location>
</feature>
<proteinExistence type="predicted"/>
<sequence>MRKNILLLFILFNFGSVFSQTDAITNLINETNELNLDMRDFVNYAKDKIKDKTELTKFFYYWVGTHIEYDYVLFQSVLDKTVDPNQFQSTQDEYVVYENRKGICAGY</sequence>
<dbReference type="AlphaFoldDB" id="A0A1I5DPJ1"/>
<evidence type="ECO:0000313" key="2">
    <source>
        <dbReference type="EMBL" id="SFO01185.1"/>
    </source>
</evidence>
<feature type="signal peptide" evidence="1">
    <location>
        <begin position="1"/>
        <end position="19"/>
    </location>
</feature>
<accession>A0A1I5DPJ1</accession>
<gene>
    <name evidence="2" type="ORF">SAMN04487989_1101</name>
</gene>
<dbReference type="RefSeq" id="WP_218151663.1">
    <property type="nucleotide sequence ID" value="NZ_FOVN01000010.1"/>
</dbReference>
<keyword evidence="3" id="KW-1185">Reference proteome</keyword>
<protein>
    <submittedName>
        <fullName evidence="2">Uncharacterized protein</fullName>
    </submittedName>
</protein>
<reference evidence="3" key="1">
    <citation type="submission" date="2016-10" db="EMBL/GenBank/DDBJ databases">
        <authorList>
            <person name="Varghese N."/>
            <person name="Submissions S."/>
        </authorList>
    </citation>
    <scope>NUCLEOTIDE SEQUENCE [LARGE SCALE GENOMIC DNA]</scope>
    <source>
        <strain evidence="3">DSM 23925</strain>
    </source>
</reference>
<dbReference type="Proteomes" id="UP000198705">
    <property type="component" value="Unassembled WGS sequence"/>
</dbReference>
<dbReference type="EMBL" id="FOVN01000010">
    <property type="protein sequence ID" value="SFO01185.1"/>
    <property type="molecule type" value="Genomic_DNA"/>
</dbReference>
<organism evidence="2 3">
    <name type="scientific">Bizionia echini</name>
    <dbReference type="NCBI Taxonomy" id="649333"/>
    <lineage>
        <taxon>Bacteria</taxon>
        <taxon>Pseudomonadati</taxon>
        <taxon>Bacteroidota</taxon>
        <taxon>Flavobacteriia</taxon>
        <taxon>Flavobacteriales</taxon>
        <taxon>Flavobacteriaceae</taxon>
        <taxon>Bizionia</taxon>
    </lineage>
</organism>
<dbReference type="STRING" id="649333.SAMN04487989_1101"/>
<evidence type="ECO:0000256" key="1">
    <source>
        <dbReference type="SAM" id="SignalP"/>
    </source>
</evidence>
<keyword evidence="1" id="KW-0732">Signal</keyword>